<proteinExistence type="predicted"/>
<dbReference type="AlphaFoldDB" id="A0A7T0H1D7"/>
<reference evidence="1" key="1">
    <citation type="submission" date="2020-09" db="EMBL/GenBank/DDBJ databases">
        <title>First Report of a novel Colistin-Resistant species of Enterobacter cloacae complex Producing MCR-5 isolated from hospital sewage water.</title>
        <authorList>
            <person name="Zhou K."/>
        </authorList>
    </citation>
    <scope>NUCLEOTIDE SEQUENCE [LARGE SCALE GENOMIC DNA]</scope>
    <source>
        <strain evidence="1">HSW1412</strain>
    </source>
</reference>
<gene>
    <name evidence="1" type="ORF">IDM36_04565</name>
</gene>
<evidence type="ECO:0000313" key="1">
    <source>
        <dbReference type="EMBL" id="QPK01417.1"/>
    </source>
</evidence>
<accession>A0A7T0H1D7</accession>
<sequence>MGKRERSNIVRIEKAVRATKRKYSHKLKDYSRESIPGSLKTTILEHPPSVPCGDEYNALQEIISTTPGVFWKPRKRKEYIIDSSDLRKFQILGFEHYADYVGFSEINGLSGHTADLDFLFNDDKENYND</sequence>
<protein>
    <submittedName>
        <fullName evidence="1">Uncharacterized protein</fullName>
    </submittedName>
</protein>
<dbReference type="EMBL" id="CP061801">
    <property type="protein sequence ID" value="QPK01417.1"/>
    <property type="molecule type" value="Genomic_DNA"/>
</dbReference>
<organism evidence="1">
    <name type="scientific">Enterobacter mori</name>
    <dbReference type="NCBI Taxonomy" id="539813"/>
    <lineage>
        <taxon>Bacteria</taxon>
        <taxon>Pseudomonadati</taxon>
        <taxon>Pseudomonadota</taxon>
        <taxon>Gammaproteobacteria</taxon>
        <taxon>Enterobacterales</taxon>
        <taxon>Enterobacteriaceae</taxon>
        <taxon>Enterobacter</taxon>
    </lineage>
</organism>
<name>A0A7T0H1D7_9ENTR</name>